<dbReference type="SUPFAM" id="SSF55729">
    <property type="entry name" value="Acyl-CoA N-acyltransferases (Nat)"/>
    <property type="match status" value="1"/>
</dbReference>
<evidence type="ECO:0000313" key="2">
    <source>
        <dbReference type="EMBL" id="KSU77695.1"/>
    </source>
</evidence>
<dbReference type="GO" id="GO:0016747">
    <property type="term" value="F:acyltransferase activity, transferring groups other than amino-acyl groups"/>
    <property type="evidence" value="ECO:0007669"/>
    <property type="project" value="InterPro"/>
</dbReference>
<accession>A0A0V8ISF0</accession>
<dbReference type="EMBL" id="LNQM01000002">
    <property type="protein sequence ID" value="KSU77695.1"/>
    <property type="molecule type" value="Genomic_DNA"/>
</dbReference>
<dbReference type="RefSeq" id="WP_058267288.1">
    <property type="nucleotide sequence ID" value="NZ_FMAZ01000002.1"/>
</dbReference>
<dbReference type="InterPro" id="IPR016181">
    <property type="entry name" value="Acyl_CoA_acyltransferase"/>
</dbReference>
<reference evidence="2 3" key="1">
    <citation type="journal article" date="2014" name="Arch. Microbiol.">
        <title>Arthrobacter enclensis sp. nov., isolated from sediment sample.</title>
        <authorList>
            <person name="Dastager S.G."/>
            <person name="Liu Q."/>
            <person name="Tang S.K."/>
            <person name="Krishnamurthi S."/>
            <person name="Lee J.C."/>
            <person name="Li W.J."/>
        </authorList>
    </citation>
    <scope>NUCLEOTIDE SEQUENCE [LARGE SCALE GENOMIC DNA]</scope>
    <source>
        <strain evidence="2 3">NIO-1008</strain>
    </source>
</reference>
<organism evidence="2 3">
    <name type="scientific">Pseudarthrobacter enclensis</name>
    <dbReference type="NCBI Taxonomy" id="993070"/>
    <lineage>
        <taxon>Bacteria</taxon>
        <taxon>Bacillati</taxon>
        <taxon>Actinomycetota</taxon>
        <taxon>Actinomycetes</taxon>
        <taxon>Micrococcales</taxon>
        <taxon>Micrococcaceae</taxon>
        <taxon>Pseudarthrobacter</taxon>
    </lineage>
</organism>
<dbReference type="InterPro" id="IPR003484">
    <property type="entry name" value="NodA"/>
</dbReference>
<gene>
    <name evidence="2" type="ORF">AS031_06375</name>
</gene>
<dbReference type="OrthoDB" id="4142102at2"/>
<evidence type="ECO:0000259" key="1">
    <source>
        <dbReference type="PROSITE" id="PS51186"/>
    </source>
</evidence>
<comment type="caution">
    <text evidence="2">The sequence shown here is derived from an EMBL/GenBank/DDBJ whole genome shotgun (WGS) entry which is preliminary data.</text>
</comment>
<dbReference type="Proteomes" id="UP000053199">
    <property type="component" value="Unassembled WGS sequence"/>
</dbReference>
<dbReference type="STRING" id="993070.AS031_06375"/>
<proteinExistence type="predicted"/>
<dbReference type="InterPro" id="IPR000182">
    <property type="entry name" value="GNAT_dom"/>
</dbReference>
<dbReference type="Pfam" id="PF02474">
    <property type="entry name" value="NodA"/>
    <property type="match status" value="1"/>
</dbReference>
<dbReference type="Gene3D" id="3.40.630.30">
    <property type="match status" value="1"/>
</dbReference>
<feature type="domain" description="N-acetyltransferase" evidence="1">
    <location>
        <begin position="1"/>
        <end position="163"/>
    </location>
</feature>
<evidence type="ECO:0000313" key="3">
    <source>
        <dbReference type="Proteomes" id="UP000053199"/>
    </source>
</evidence>
<keyword evidence="3" id="KW-1185">Reference proteome</keyword>
<name>A0A0V8ISF0_9MICC</name>
<sequence length="188" mass="20657">MIERVDEVLALRQHDELSTRDLAALEQLFNREYLRDYGPWTPDAPYGYSPADFHVLAFQGGVLAGHVGFQRRAISVGTDDVLVAGTGGVLVDQCFRGTGLGVRAMRHAQRAMRDEAGVDFGYLGCRKEVVPFYGSAGWVQVQATERCLSNADQTTIIVSHDGPTLICSSIRDASEWPDGDIDLRGTPW</sequence>
<protein>
    <recommendedName>
        <fullName evidence="1">N-acetyltransferase domain-containing protein</fullName>
    </recommendedName>
</protein>
<dbReference type="GO" id="GO:0005829">
    <property type="term" value="C:cytosol"/>
    <property type="evidence" value="ECO:0007669"/>
    <property type="project" value="InterPro"/>
</dbReference>
<dbReference type="AlphaFoldDB" id="A0A0V8ISF0"/>
<dbReference type="PROSITE" id="PS51186">
    <property type="entry name" value="GNAT"/>
    <property type="match status" value="1"/>
</dbReference>